<evidence type="ECO:0000313" key="1">
    <source>
        <dbReference type="EMBL" id="SNS23873.1"/>
    </source>
</evidence>
<organism evidence="1 2">
    <name type="scientific">Anaerovirgula multivorans</name>
    <dbReference type="NCBI Taxonomy" id="312168"/>
    <lineage>
        <taxon>Bacteria</taxon>
        <taxon>Bacillati</taxon>
        <taxon>Bacillota</taxon>
        <taxon>Clostridia</taxon>
        <taxon>Peptostreptococcales</taxon>
        <taxon>Natronincolaceae</taxon>
        <taxon>Anaerovirgula</taxon>
    </lineage>
</organism>
<dbReference type="RefSeq" id="WP_176431275.1">
    <property type="nucleotide sequence ID" value="NZ_FZOJ01000006.1"/>
</dbReference>
<reference evidence="1 2" key="1">
    <citation type="submission" date="2017-06" db="EMBL/GenBank/DDBJ databases">
        <authorList>
            <person name="Kim H.J."/>
            <person name="Triplett B.A."/>
        </authorList>
    </citation>
    <scope>NUCLEOTIDE SEQUENCE [LARGE SCALE GENOMIC DNA]</scope>
    <source>
        <strain evidence="1 2">SCA</strain>
    </source>
</reference>
<evidence type="ECO:0000313" key="2">
    <source>
        <dbReference type="Proteomes" id="UP000198304"/>
    </source>
</evidence>
<name>A0A239CWZ2_9FIRM</name>
<accession>A0A239CWZ2</accession>
<proteinExistence type="predicted"/>
<keyword evidence="2" id="KW-1185">Reference proteome</keyword>
<dbReference type="AlphaFoldDB" id="A0A239CWZ2"/>
<dbReference type="EMBL" id="FZOJ01000006">
    <property type="protein sequence ID" value="SNS23873.1"/>
    <property type="molecule type" value="Genomic_DNA"/>
</dbReference>
<sequence length="48" mass="5683">MNILKILLRDTVEKIKRLFTILCIKFSFVVKLNIEVTNETDTKREDIS</sequence>
<gene>
    <name evidence="1" type="ORF">SAMN05446037_1006165</name>
</gene>
<dbReference type="Proteomes" id="UP000198304">
    <property type="component" value="Unassembled WGS sequence"/>
</dbReference>
<protein>
    <submittedName>
        <fullName evidence="1">Uncharacterized protein</fullName>
    </submittedName>
</protein>